<dbReference type="Gene3D" id="3.30.2170.10">
    <property type="entry name" value="archaeoglobus fulgidus dsm 4304 superfamily"/>
    <property type="match status" value="1"/>
</dbReference>
<dbReference type="KEGG" id="dpd:Deipe_0739"/>
<evidence type="ECO:0000313" key="1">
    <source>
        <dbReference type="EMBL" id="AFZ66318.1"/>
    </source>
</evidence>
<protein>
    <submittedName>
        <fullName evidence="1">Uncharacterized protein</fullName>
    </submittedName>
</protein>
<dbReference type="eggNOG" id="COG1628">
    <property type="taxonomic scope" value="Bacteria"/>
</dbReference>
<dbReference type="PATRIC" id="fig|937777.3.peg.745"/>
<dbReference type="HAMAP" id="MF_00582">
    <property type="entry name" value="UPF0215"/>
    <property type="match status" value="1"/>
</dbReference>
<evidence type="ECO:0000313" key="2">
    <source>
        <dbReference type="Proteomes" id="UP000010467"/>
    </source>
</evidence>
<sequence length="186" mass="20218">MKLGHAIGFDDAPFSRTHRGNVRVIGTVYAGTTLHGVLSGVVRRDGANSARVLSELLMGSTFHKHVQLVFLQGVALAGFNVVDAFWLHRQTGLPVLIVARRQPDYGAVRRALLERVPGGARKWRLIQRLGAMQPVRGVWVQRVGLSLDEADMALQRFTVTGLIPEPLRAAHLIAGGVSTGHSHGRT</sequence>
<gene>
    <name evidence="1" type="ordered locus">Deipe_0739</name>
</gene>
<accession>K9ZXD5</accession>
<dbReference type="PANTHER" id="PTHR39518">
    <property type="entry name" value="UPF0215 PROTEIN MJ1150"/>
    <property type="match status" value="1"/>
</dbReference>
<dbReference type="STRING" id="937777.Deipe_0739"/>
<dbReference type="InterPro" id="IPR002802">
    <property type="entry name" value="Endo_dU"/>
</dbReference>
<dbReference type="AlphaFoldDB" id="K9ZXD5"/>
<dbReference type="PIRSF" id="PIRSF006380">
    <property type="entry name" value="UCP006380"/>
    <property type="match status" value="1"/>
</dbReference>
<dbReference type="Pfam" id="PF01949">
    <property type="entry name" value="Endo_dU"/>
    <property type="match status" value="1"/>
</dbReference>
<dbReference type="RefSeq" id="WP_015234628.1">
    <property type="nucleotide sequence ID" value="NC_019793.1"/>
</dbReference>
<keyword evidence="2" id="KW-1185">Reference proteome</keyword>
<reference evidence="2" key="1">
    <citation type="submission" date="2012-03" db="EMBL/GenBank/DDBJ databases">
        <title>Complete sequence of chromosome of Deinococcus peraridilitoris DSM 19664.</title>
        <authorList>
            <person name="Lucas S."/>
            <person name="Copeland A."/>
            <person name="Lapidus A."/>
            <person name="Glavina del Rio T."/>
            <person name="Dalin E."/>
            <person name="Tice H."/>
            <person name="Bruce D."/>
            <person name="Goodwin L."/>
            <person name="Pitluck S."/>
            <person name="Peters L."/>
            <person name="Mikhailova N."/>
            <person name="Lu M."/>
            <person name="Kyrpides N."/>
            <person name="Mavromatis K."/>
            <person name="Ivanova N."/>
            <person name="Brettin T."/>
            <person name="Detter J.C."/>
            <person name="Han C."/>
            <person name="Larimer F."/>
            <person name="Land M."/>
            <person name="Hauser L."/>
            <person name="Markowitz V."/>
            <person name="Cheng J.-F."/>
            <person name="Hugenholtz P."/>
            <person name="Woyke T."/>
            <person name="Wu D."/>
            <person name="Pukall R."/>
            <person name="Steenblock K."/>
            <person name="Brambilla E."/>
            <person name="Klenk H.-P."/>
            <person name="Eisen J.A."/>
        </authorList>
    </citation>
    <scope>NUCLEOTIDE SEQUENCE [LARGE SCALE GENOMIC DNA]</scope>
    <source>
        <strain evidence="2">DSM 19664 / LMG 22246 / CIP 109416 / KR-200</strain>
    </source>
</reference>
<organism evidence="1 2">
    <name type="scientific">Deinococcus peraridilitoris (strain DSM 19664 / LMG 22246 / CIP 109416 / KR-200)</name>
    <dbReference type="NCBI Taxonomy" id="937777"/>
    <lineage>
        <taxon>Bacteria</taxon>
        <taxon>Thermotogati</taxon>
        <taxon>Deinococcota</taxon>
        <taxon>Deinococci</taxon>
        <taxon>Deinococcales</taxon>
        <taxon>Deinococcaceae</taxon>
        <taxon>Deinococcus</taxon>
    </lineage>
</organism>
<dbReference type="PANTHER" id="PTHR39518:SF2">
    <property type="entry name" value="UPF0215 PROTEIN MJ1150"/>
    <property type="match status" value="1"/>
</dbReference>
<dbReference type="Proteomes" id="UP000010467">
    <property type="component" value="Chromosome"/>
</dbReference>
<dbReference type="EMBL" id="CP003382">
    <property type="protein sequence ID" value="AFZ66318.1"/>
    <property type="molecule type" value="Genomic_DNA"/>
</dbReference>
<name>K9ZXD5_DEIPD</name>
<dbReference type="OrthoDB" id="25804at2"/>
<proteinExistence type="inferred from homology"/>
<dbReference type="HOGENOM" id="CLU_095956_1_0_0"/>